<name>A0A9P1DS86_9DINO</name>
<proteinExistence type="predicted"/>
<dbReference type="Proteomes" id="UP001152797">
    <property type="component" value="Unassembled WGS sequence"/>
</dbReference>
<organism evidence="2">
    <name type="scientific">Cladocopium goreaui</name>
    <dbReference type="NCBI Taxonomy" id="2562237"/>
    <lineage>
        <taxon>Eukaryota</taxon>
        <taxon>Sar</taxon>
        <taxon>Alveolata</taxon>
        <taxon>Dinophyceae</taxon>
        <taxon>Suessiales</taxon>
        <taxon>Symbiodiniaceae</taxon>
        <taxon>Cladocopium</taxon>
    </lineage>
</organism>
<feature type="chain" id="PRO_5043271606" evidence="1">
    <location>
        <begin position="17"/>
        <end position="207"/>
    </location>
</feature>
<accession>A0A9P1DS86</accession>
<dbReference type="EMBL" id="CAMXCT030006532">
    <property type="protein sequence ID" value="CAL4802756.1"/>
    <property type="molecule type" value="Genomic_DNA"/>
</dbReference>
<dbReference type="EMBL" id="CAMXCT020006532">
    <property type="protein sequence ID" value="CAL1168819.1"/>
    <property type="molecule type" value="Genomic_DNA"/>
</dbReference>
<dbReference type="OrthoDB" id="444916at2759"/>
<keyword evidence="1" id="KW-0732">Signal</keyword>
<comment type="caution">
    <text evidence="2">The sequence shown here is derived from an EMBL/GenBank/DDBJ whole genome shotgun (WGS) entry which is preliminary data.</text>
</comment>
<evidence type="ECO:0000313" key="2">
    <source>
        <dbReference type="EMBL" id="CAI4015444.1"/>
    </source>
</evidence>
<protein>
    <submittedName>
        <fullName evidence="2">Uncharacterized protein</fullName>
    </submittedName>
</protein>
<evidence type="ECO:0000313" key="3">
    <source>
        <dbReference type="EMBL" id="CAL4802756.1"/>
    </source>
</evidence>
<keyword evidence="4" id="KW-1185">Reference proteome</keyword>
<reference evidence="2" key="1">
    <citation type="submission" date="2022-10" db="EMBL/GenBank/DDBJ databases">
        <authorList>
            <person name="Chen Y."/>
            <person name="Dougan E. K."/>
            <person name="Chan C."/>
            <person name="Rhodes N."/>
            <person name="Thang M."/>
        </authorList>
    </citation>
    <scope>NUCLEOTIDE SEQUENCE</scope>
</reference>
<gene>
    <name evidence="2" type="ORF">C1SCF055_LOCUS40272</name>
</gene>
<evidence type="ECO:0000313" key="4">
    <source>
        <dbReference type="Proteomes" id="UP001152797"/>
    </source>
</evidence>
<reference evidence="3 4" key="2">
    <citation type="submission" date="2024-05" db="EMBL/GenBank/DDBJ databases">
        <authorList>
            <person name="Chen Y."/>
            <person name="Shah S."/>
            <person name="Dougan E. K."/>
            <person name="Thang M."/>
            <person name="Chan C."/>
        </authorList>
    </citation>
    <scope>NUCLEOTIDE SEQUENCE [LARGE SCALE GENOMIC DNA]</scope>
</reference>
<evidence type="ECO:0000256" key="1">
    <source>
        <dbReference type="SAM" id="SignalP"/>
    </source>
</evidence>
<dbReference type="EMBL" id="CAMXCT010006532">
    <property type="protein sequence ID" value="CAI4015444.1"/>
    <property type="molecule type" value="Genomic_DNA"/>
</dbReference>
<feature type="signal peptide" evidence="1">
    <location>
        <begin position="1"/>
        <end position="16"/>
    </location>
</feature>
<dbReference type="AlphaFoldDB" id="A0A9P1DS86"/>
<sequence>MLLWRFVFALLVSCTGKKPRSEGALGPGSEALDRGEAEEILKEYRGNFGQDGDPLRRRGPDLACSACKLAAKRFQSKVASKIKGKMSEDERRKVFHRGIKSACSQELFPHQMAVVEKESKEFYVDFQEALGSQHGRVSVKGMSPEIKADAMAGCEHVLKKYDKHLLKQVLSIPKSGRGSDLDFGRLLCGRNMAHVCDDESDDDMDEL</sequence>